<organism evidence="12">
    <name type="scientific">marine metagenome</name>
    <dbReference type="NCBI Taxonomy" id="408172"/>
    <lineage>
        <taxon>unclassified sequences</taxon>
        <taxon>metagenomes</taxon>
        <taxon>ecological metagenomes</taxon>
    </lineage>
</organism>
<dbReference type="AlphaFoldDB" id="A0A381PZY1"/>
<evidence type="ECO:0000256" key="7">
    <source>
        <dbReference type="ARBA" id="ARBA00023049"/>
    </source>
</evidence>
<comment type="catalytic activity">
    <reaction evidence="8">
        <text>Hydrolysis of oligopeptides, with broad specificity. Gly or Ala commonly occur as P1 or P1' residues, but more distant residues are also important, as is shown by the fact that Z-Gly-Pro-Gly-|-Gly-Pro-Ala is cleaved, but not Z-(Gly)(5).</text>
        <dbReference type="EC" id="3.4.24.70"/>
    </reaction>
</comment>
<dbReference type="GO" id="GO:0005829">
    <property type="term" value="C:cytosol"/>
    <property type="evidence" value="ECO:0007669"/>
    <property type="project" value="UniProtKB-ARBA"/>
</dbReference>
<feature type="domain" description="Peptidase M3A/M3B catalytic" evidence="10">
    <location>
        <begin position="231"/>
        <end position="698"/>
    </location>
</feature>
<evidence type="ECO:0000256" key="3">
    <source>
        <dbReference type="ARBA" id="ARBA00022670"/>
    </source>
</evidence>
<dbReference type="GO" id="GO:0006518">
    <property type="term" value="P:peptide metabolic process"/>
    <property type="evidence" value="ECO:0007669"/>
    <property type="project" value="TreeGrafter"/>
</dbReference>
<keyword evidence="4" id="KW-0479">Metal-binding</keyword>
<dbReference type="InterPro" id="IPR045666">
    <property type="entry name" value="OpdA_N"/>
</dbReference>
<evidence type="ECO:0000256" key="1">
    <source>
        <dbReference type="ARBA" id="ARBA00001947"/>
    </source>
</evidence>
<dbReference type="Gene3D" id="1.10.1370.10">
    <property type="entry name" value="Neurolysin, domain 3"/>
    <property type="match status" value="1"/>
</dbReference>
<keyword evidence="3" id="KW-0645">Protease</keyword>
<dbReference type="SUPFAM" id="SSF55486">
    <property type="entry name" value="Metalloproteases ('zincins'), catalytic domain"/>
    <property type="match status" value="1"/>
</dbReference>
<dbReference type="CDD" id="cd06456">
    <property type="entry name" value="M3A_DCP"/>
    <property type="match status" value="1"/>
</dbReference>
<evidence type="ECO:0000256" key="4">
    <source>
        <dbReference type="ARBA" id="ARBA00022723"/>
    </source>
</evidence>
<evidence type="ECO:0000256" key="2">
    <source>
        <dbReference type="ARBA" id="ARBA00006040"/>
    </source>
</evidence>
<evidence type="ECO:0000259" key="10">
    <source>
        <dbReference type="Pfam" id="PF01432"/>
    </source>
</evidence>
<feature type="domain" description="Oligopeptidase A N-terminal" evidence="11">
    <location>
        <begin position="29"/>
        <end position="151"/>
    </location>
</feature>
<evidence type="ECO:0000256" key="5">
    <source>
        <dbReference type="ARBA" id="ARBA00022801"/>
    </source>
</evidence>
<dbReference type="GO" id="GO:0004222">
    <property type="term" value="F:metalloendopeptidase activity"/>
    <property type="evidence" value="ECO:0007669"/>
    <property type="project" value="UniProtKB-EC"/>
</dbReference>
<evidence type="ECO:0000256" key="6">
    <source>
        <dbReference type="ARBA" id="ARBA00022833"/>
    </source>
</evidence>
<name>A0A381PZY1_9ZZZZ</name>
<dbReference type="InterPro" id="IPR024079">
    <property type="entry name" value="MetalloPept_cat_dom_sf"/>
</dbReference>
<comment type="similarity">
    <text evidence="2">Belongs to the peptidase M3 family.</text>
</comment>
<dbReference type="PANTHER" id="PTHR11804">
    <property type="entry name" value="PROTEASE M3 THIMET OLIGOPEPTIDASE-RELATED"/>
    <property type="match status" value="1"/>
</dbReference>
<evidence type="ECO:0000256" key="9">
    <source>
        <dbReference type="ARBA" id="ARBA00026100"/>
    </source>
</evidence>
<gene>
    <name evidence="12" type="ORF">METZ01_LOCUS25456</name>
</gene>
<dbReference type="EC" id="3.4.24.70" evidence="9"/>
<protein>
    <recommendedName>
        <fullName evidence="9">oligopeptidase A</fullName>
        <ecNumber evidence="9">3.4.24.70</ecNumber>
    </recommendedName>
</protein>
<accession>A0A381PZY1</accession>
<dbReference type="InterPro" id="IPR024077">
    <property type="entry name" value="Neurolysin/TOP_dom2"/>
</dbReference>
<comment type="cofactor">
    <cofactor evidence="1">
        <name>Zn(2+)</name>
        <dbReference type="ChEBI" id="CHEBI:29105"/>
    </cofactor>
</comment>
<dbReference type="FunFam" id="3.40.390.10:FF:000009">
    <property type="entry name" value="Oligopeptidase A"/>
    <property type="match status" value="1"/>
</dbReference>
<dbReference type="InterPro" id="IPR001567">
    <property type="entry name" value="Pept_M3A_M3B_dom"/>
</dbReference>
<dbReference type="GO" id="GO:0006508">
    <property type="term" value="P:proteolysis"/>
    <property type="evidence" value="ECO:0007669"/>
    <property type="project" value="UniProtKB-KW"/>
</dbReference>
<dbReference type="Gene3D" id="3.40.390.10">
    <property type="entry name" value="Collagenase (Catalytic Domain)"/>
    <property type="match status" value="1"/>
</dbReference>
<dbReference type="InterPro" id="IPR034005">
    <property type="entry name" value="M3A_DCP"/>
</dbReference>
<keyword evidence="7" id="KW-0482">Metalloprotease</keyword>
<dbReference type="PANTHER" id="PTHR11804:SF83">
    <property type="entry name" value="LD37516P"/>
    <property type="match status" value="1"/>
</dbReference>
<dbReference type="FunFam" id="1.10.1370.40:FF:000005">
    <property type="entry name" value="Organellar oligopeptidase A, chloroplastic/mitochondrial"/>
    <property type="match status" value="1"/>
</dbReference>
<dbReference type="InterPro" id="IPR045090">
    <property type="entry name" value="Pept_M3A_M3B"/>
</dbReference>
<evidence type="ECO:0000256" key="8">
    <source>
        <dbReference type="ARBA" id="ARBA00024603"/>
    </source>
</evidence>
<dbReference type="Pfam" id="PF19310">
    <property type="entry name" value="TOP_N"/>
    <property type="match status" value="1"/>
</dbReference>
<keyword evidence="5" id="KW-0378">Hydrolase</keyword>
<dbReference type="GO" id="GO:0046872">
    <property type="term" value="F:metal ion binding"/>
    <property type="evidence" value="ECO:0007669"/>
    <property type="project" value="UniProtKB-KW"/>
</dbReference>
<evidence type="ECO:0000259" key="11">
    <source>
        <dbReference type="Pfam" id="PF19310"/>
    </source>
</evidence>
<proteinExistence type="inferred from homology"/>
<dbReference type="Pfam" id="PF01432">
    <property type="entry name" value="Peptidase_M3"/>
    <property type="match status" value="1"/>
</dbReference>
<dbReference type="EMBL" id="UINC01001151">
    <property type="protein sequence ID" value="SUZ72602.1"/>
    <property type="molecule type" value="Genomic_DNA"/>
</dbReference>
<evidence type="ECO:0000313" key="12">
    <source>
        <dbReference type="EMBL" id="SUZ72602.1"/>
    </source>
</evidence>
<sequence>MNNIANPLLHESRAPRFDAIRPEHVEPGIKELLSQLGNNFEQLERDGKPTWRELIDPLERIDDELGYRWGIVSHLTSVSSNDALREVYERVEPDLVRFSMRIAQSRPVYDLMCALRDGSEWRRLDASQQRIVTLLIRDAKLAGVGLDGHERERFGKIQTELAELSTRFSNNVLDATKAFGMTLRDRSEVDGLPTSALQLAAQAARLSGEPTATTESGPWHITLDHPSFGPFMQHSRRRELRERLYRAYIARASSGEFDNTPLITQILKLRQEMARLLEYPNYADLSLATKMASGVQAVATLHEKLRVASFDRAHREFQELKEFSRTHAELQIATDTETMELQHWDVSFWAERLREDRYDFSEEELRPYFPLPRVLEGLFALAERLFEVKICSADGEVPVWHEDVRFFRITGEDEIPLAAFYLDPYSRPQEKRGGAWMDECTGRSRLFSDAIAGQRLPVAYLVCNQSPPVDGQPSLMRFREVETLFHEFGHGLQHMLTSVDYGFAAGINGVEHDAIELPSQFMENWCYHRDTLLAMGCHYETNESLPTTFYDKICAARTFRAGEQMVRQLLFGLTDMMLHDGYDPDGDVTPFDVQRAVAETTSTLPLLADDRFLCSFSHIFAGGYAAGYYAYKWAEVLSADAFAMFEETGLEDPEAVATVGRRFRDTVLAMGGSQPAMDVFMAFRGREPDPAPLLRHSGLAD</sequence>
<reference evidence="12" key="1">
    <citation type="submission" date="2018-05" db="EMBL/GenBank/DDBJ databases">
        <authorList>
            <person name="Lanie J.A."/>
            <person name="Ng W.-L."/>
            <person name="Kazmierczak K.M."/>
            <person name="Andrzejewski T.M."/>
            <person name="Davidsen T.M."/>
            <person name="Wayne K.J."/>
            <person name="Tettelin H."/>
            <person name="Glass J.I."/>
            <person name="Rusch D."/>
            <person name="Podicherti R."/>
            <person name="Tsui H.-C.T."/>
            <person name="Winkler M.E."/>
        </authorList>
    </citation>
    <scope>NUCLEOTIDE SEQUENCE</scope>
</reference>
<keyword evidence="6" id="KW-0862">Zinc</keyword>